<name>A0AAD5J3J1_ACENE</name>
<organism evidence="1 2">
    <name type="scientific">Acer negundo</name>
    <name type="common">Box elder</name>
    <dbReference type="NCBI Taxonomy" id="4023"/>
    <lineage>
        <taxon>Eukaryota</taxon>
        <taxon>Viridiplantae</taxon>
        <taxon>Streptophyta</taxon>
        <taxon>Embryophyta</taxon>
        <taxon>Tracheophyta</taxon>
        <taxon>Spermatophyta</taxon>
        <taxon>Magnoliopsida</taxon>
        <taxon>eudicotyledons</taxon>
        <taxon>Gunneridae</taxon>
        <taxon>Pentapetalae</taxon>
        <taxon>rosids</taxon>
        <taxon>malvids</taxon>
        <taxon>Sapindales</taxon>
        <taxon>Sapindaceae</taxon>
        <taxon>Hippocastanoideae</taxon>
        <taxon>Acereae</taxon>
        <taxon>Acer</taxon>
    </lineage>
</organism>
<dbReference type="AlphaFoldDB" id="A0AAD5J3J1"/>
<sequence length="311" mass="35902">MFDMFPTEAPGSEGMPAIWDVVGNRVTSACLRWLNQRDLLDGVNDTLITLISKVANATKMTEFRPISDMTRLDSLRLSEKSNSGNKSFVEVLKGDRVIKEDHIRNRNVQKSVEQGSRKDLTMFWNSHQREDHWLRKCVVGVLKSFSTVECVCNRLASRGFHFSAHFVGNKRVMWRFETELDKEGFMNNNFFWKDCFVSMRIWFENLDASLCLVWINCSGIPLRFWCSDFFMKLGWVIGEPLLVDEVTALMRRFDKCQILVLVRQEEKVSAKVKVDVGNGAFTVTVQEEETEVDGRWVEKFLGLQKVAMAES</sequence>
<accession>A0AAD5J3J1</accession>
<evidence type="ECO:0008006" key="3">
    <source>
        <dbReference type="Google" id="ProtNLM"/>
    </source>
</evidence>
<gene>
    <name evidence="1" type="ORF">LWI28_003549</name>
</gene>
<dbReference type="PANTHER" id="PTHR34427">
    <property type="entry name" value="DUF4283 DOMAIN PROTEIN"/>
    <property type="match status" value="1"/>
</dbReference>
<dbReference type="Proteomes" id="UP001064489">
    <property type="component" value="Chromosome 3"/>
</dbReference>
<dbReference type="EMBL" id="JAJSOW010000100">
    <property type="protein sequence ID" value="KAI9185036.1"/>
    <property type="molecule type" value="Genomic_DNA"/>
</dbReference>
<evidence type="ECO:0000313" key="1">
    <source>
        <dbReference type="EMBL" id="KAI9185036.1"/>
    </source>
</evidence>
<dbReference type="PANTHER" id="PTHR34427:SF5">
    <property type="entry name" value="DUF4283 DOMAIN-CONTAINING PROTEIN"/>
    <property type="match status" value="1"/>
</dbReference>
<keyword evidence="2" id="KW-1185">Reference proteome</keyword>
<evidence type="ECO:0000313" key="2">
    <source>
        <dbReference type="Proteomes" id="UP001064489"/>
    </source>
</evidence>
<comment type="caution">
    <text evidence="1">The sequence shown here is derived from an EMBL/GenBank/DDBJ whole genome shotgun (WGS) entry which is preliminary data.</text>
</comment>
<protein>
    <recommendedName>
        <fullName evidence="3">DUF4283 domain-containing protein</fullName>
    </recommendedName>
</protein>
<reference evidence="1" key="1">
    <citation type="journal article" date="2022" name="Plant J.">
        <title>Strategies of tolerance reflected in two North American maple genomes.</title>
        <authorList>
            <person name="McEvoy S.L."/>
            <person name="Sezen U.U."/>
            <person name="Trouern-Trend A."/>
            <person name="McMahon S.M."/>
            <person name="Schaberg P.G."/>
            <person name="Yang J."/>
            <person name="Wegrzyn J.L."/>
            <person name="Swenson N.G."/>
        </authorList>
    </citation>
    <scope>NUCLEOTIDE SEQUENCE</scope>
    <source>
        <strain evidence="1">91603</strain>
    </source>
</reference>
<proteinExistence type="predicted"/>
<reference evidence="1" key="2">
    <citation type="submission" date="2023-02" db="EMBL/GenBank/DDBJ databases">
        <authorList>
            <person name="Swenson N.G."/>
            <person name="Wegrzyn J.L."/>
            <person name="Mcevoy S.L."/>
        </authorList>
    </citation>
    <scope>NUCLEOTIDE SEQUENCE</scope>
    <source>
        <strain evidence="1">91603</strain>
        <tissue evidence="1">Leaf</tissue>
    </source>
</reference>